<accession>A0A2V1D3V9</accession>
<sequence>MSHQRDIRADAALEGINDTPEDISNRAKSHKANLSNPKARDFNIAACCSALRSSYPGKAFSSPSGAFLAPAADLTTNPNVAPRYESRITACGRS</sequence>
<evidence type="ECO:0000313" key="3">
    <source>
        <dbReference type="Proteomes" id="UP000244855"/>
    </source>
</evidence>
<dbReference type="EMBL" id="KZ805654">
    <property type="protein sequence ID" value="PVH92716.1"/>
    <property type="molecule type" value="Genomic_DNA"/>
</dbReference>
<evidence type="ECO:0000313" key="2">
    <source>
        <dbReference type="EMBL" id="PVH92716.1"/>
    </source>
</evidence>
<reference evidence="2 3" key="1">
    <citation type="journal article" date="2018" name="Sci. Rep.">
        <title>Comparative genomics provides insights into the lifestyle and reveals functional heterogeneity of dark septate endophytic fungi.</title>
        <authorList>
            <person name="Knapp D.G."/>
            <person name="Nemeth J.B."/>
            <person name="Barry K."/>
            <person name="Hainaut M."/>
            <person name="Henrissat B."/>
            <person name="Johnson J."/>
            <person name="Kuo A."/>
            <person name="Lim J.H.P."/>
            <person name="Lipzen A."/>
            <person name="Nolan M."/>
            <person name="Ohm R.A."/>
            <person name="Tamas L."/>
            <person name="Grigoriev I.V."/>
            <person name="Spatafora J.W."/>
            <person name="Nagy L.G."/>
            <person name="Kovacs G.M."/>
        </authorList>
    </citation>
    <scope>NUCLEOTIDE SEQUENCE [LARGE SCALE GENOMIC DNA]</scope>
    <source>
        <strain evidence="2 3">DSE2036</strain>
    </source>
</reference>
<dbReference type="Proteomes" id="UP000244855">
    <property type="component" value="Unassembled WGS sequence"/>
</dbReference>
<organism evidence="2 3">
    <name type="scientific">Periconia macrospinosa</name>
    <dbReference type="NCBI Taxonomy" id="97972"/>
    <lineage>
        <taxon>Eukaryota</taxon>
        <taxon>Fungi</taxon>
        <taxon>Dikarya</taxon>
        <taxon>Ascomycota</taxon>
        <taxon>Pezizomycotina</taxon>
        <taxon>Dothideomycetes</taxon>
        <taxon>Pleosporomycetidae</taxon>
        <taxon>Pleosporales</taxon>
        <taxon>Massarineae</taxon>
        <taxon>Periconiaceae</taxon>
        <taxon>Periconia</taxon>
    </lineage>
</organism>
<gene>
    <name evidence="2" type="ORF">DM02DRAFT_677314</name>
</gene>
<name>A0A2V1D3V9_9PLEO</name>
<proteinExistence type="predicted"/>
<feature type="compositionally biased region" description="Basic and acidic residues" evidence="1">
    <location>
        <begin position="1"/>
        <end position="11"/>
    </location>
</feature>
<keyword evidence="3" id="KW-1185">Reference proteome</keyword>
<dbReference type="AlphaFoldDB" id="A0A2V1D3V9"/>
<protein>
    <submittedName>
        <fullName evidence="2">Uncharacterized protein</fullName>
    </submittedName>
</protein>
<feature type="region of interest" description="Disordered" evidence="1">
    <location>
        <begin position="1"/>
        <end position="34"/>
    </location>
</feature>
<evidence type="ECO:0000256" key="1">
    <source>
        <dbReference type="SAM" id="MobiDB-lite"/>
    </source>
</evidence>